<dbReference type="GO" id="GO:0033260">
    <property type="term" value="P:nuclear DNA replication"/>
    <property type="evidence" value="ECO:0007669"/>
    <property type="project" value="TreeGrafter"/>
</dbReference>
<feature type="region of interest" description="Disordered" evidence="5">
    <location>
        <begin position="348"/>
        <end position="372"/>
    </location>
</feature>
<evidence type="ECO:0000256" key="1">
    <source>
        <dbReference type="ARBA" id="ARBA00004123"/>
    </source>
</evidence>
<dbReference type="GO" id="GO:0005634">
    <property type="term" value="C:nucleus"/>
    <property type="evidence" value="ECO:0007669"/>
    <property type="project" value="UniProtKB-SubCell"/>
</dbReference>
<dbReference type="PANTHER" id="PTHR12972:SF0">
    <property type="entry name" value="PROTEIN DOWNSTREAM NEIGHBOR OF SON"/>
    <property type="match status" value="1"/>
</dbReference>
<name>L7LY90_RHIPC</name>
<evidence type="ECO:0008006" key="7">
    <source>
        <dbReference type="Google" id="ProtNLM"/>
    </source>
</evidence>
<dbReference type="EMBL" id="GACK01008487">
    <property type="protein sequence ID" value="JAA56547.1"/>
    <property type="molecule type" value="mRNA"/>
</dbReference>
<evidence type="ECO:0000256" key="4">
    <source>
        <dbReference type="ARBA" id="ARBA00025806"/>
    </source>
</evidence>
<comment type="subcellular location">
    <subcellularLocation>
        <location evidence="1">Nucleus</location>
    </subcellularLocation>
</comment>
<evidence type="ECO:0000256" key="5">
    <source>
        <dbReference type="SAM" id="MobiDB-lite"/>
    </source>
</evidence>
<sequence>MESAPLKDSENATAATTTPWMKPNDILKLRRAVRRRLQPRILQPVSVNAFDATSLPVKRECSLNPFRCPVQKKPRLEDVYPLLHQIIPPRTVYPPLHELPPPTILPQVQKSLFSVEHRLAEKMRLVVSTLAVDSYDDETRHSLGDGAKPEQSKQSPRLLGLPLDWSLKTRVRFCSTSHFPWGGSLKTCEEASGTTGFVRAIHSTGWEDSAERGSLDSSPQARLHQNCLLWIHPHLPWLRLFPRHGVMTNASTSKEATSLFADPASPARAALQGDWAQAFRSLYQLLRARQCPYFYVCAPTFTVLFRAAGVAGLADLHALMTPTTRGLRQALRDEGIRFSMPLCTNQEQMDETVDGESQSPPPEVKSDGQEECVPEEETVTWLESLGLSQADFPSLNTTRNKMLDESRDDRRPRSLVFVEQGETLALFNFLLNSRACVCPTGPLAGVPPTLISPVAFHGASLRSLKVRQGWAQQNNAEFHIVEMSGPILPNALHGLCTLFGSSQEKGAYTFVAAPDTPTAAFNAFQPRPQAAPAAFATEALKDCGLSLPFVQQICGKPNGPLPVLTHVQVKDGIYDISDCRWEGRL</sequence>
<keyword evidence="3" id="KW-0539">Nucleus</keyword>
<comment type="similarity">
    <text evidence="4">Belongs to the DONSON family.</text>
</comment>
<protein>
    <recommendedName>
        <fullName evidence="7">Downstream neighbor of son</fullName>
    </recommendedName>
</protein>
<proteinExistence type="evidence at transcript level"/>
<dbReference type="PANTHER" id="PTHR12972">
    <property type="entry name" value="DOWNSTREAM NEIGHBOR OF SON"/>
    <property type="match status" value="1"/>
</dbReference>
<evidence type="ECO:0000313" key="6">
    <source>
        <dbReference type="EMBL" id="JAA56547.1"/>
    </source>
</evidence>
<reference evidence="6" key="2">
    <citation type="journal article" date="2015" name="J. Proteomics">
        <title>Sexual differences in the sialomes of the zebra tick, Rhipicephalus pulchellus.</title>
        <authorList>
            <person name="Tan A.W."/>
            <person name="Francischetti I.M."/>
            <person name="Slovak M."/>
            <person name="Kini R.M."/>
            <person name="Ribeiro J.M."/>
        </authorList>
    </citation>
    <scope>NUCLEOTIDE SEQUENCE</scope>
    <source>
        <tissue evidence="6">Salivary gland</tissue>
    </source>
</reference>
<dbReference type="PRINTS" id="PR02064">
    <property type="entry name" value="DONSON"/>
</dbReference>
<keyword evidence="2" id="KW-0217">Developmental protein</keyword>
<reference evidence="6" key="1">
    <citation type="submission" date="2012-11" db="EMBL/GenBank/DDBJ databases">
        <authorList>
            <person name="Lucero-Rivera Y.E."/>
            <person name="Tovar-Ramirez D."/>
        </authorList>
    </citation>
    <scope>NUCLEOTIDE SEQUENCE</scope>
    <source>
        <tissue evidence="6">Salivary gland</tissue>
    </source>
</reference>
<evidence type="ECO:0000256" key="3">
    <source>
        <dbReference type="ARBA" id="ARBA00023242"/>
    </source>
</evidence>
<organism evidence="6">
    <name type="scientific">Rhipicephalus pulchellus</name>
    <name type="common">Yellow backed tick</name>
    <name type="synonym">Dermacentor pulchellus</name>
    <dbReference type="NCBI Taxonomy" id="72859"/>
    <lineage>
        <taxon>Eukaryota</taxon>
        <taxon>Metazoa</taxon>
        <taxon>Ecdysozoa</taxon>
        <taxon>Arthropoda</taxon>
        <taxon>Chelicerata</taxon>
        <taxon>Arachnida</taxon>
        <taxon>Acari</taxon>
        <taxon>Parasitiformes</taxon>
        <taxon>Ixodida</taxon>
        <taxon>Ixodoidea</taxon>
        <taxon>Ixodidae</taxon>
        <taxon>Rhipicephalinae</taxon>
        <taxon>Rhipicephalus</taxon>
        <taxon>Rhipicephalus</taxon>
    </lineage>
</organism>
<accession>L7LY90</accession>
<dbReference type="InterPro" id="IPR024861">
    <property type="entry name" value="Donson"/>
</dbReference>
<dbReference type="AlphaFoldDB" id="L7LY90"/>
<evidence type="ECO:0000256" key="2">
    <source>
        <dbReference type="ARBA" id="ARBA00022473"/>
    </source>
</evidence>